<evidence type="ECO:0000256" key="5">
    <source>
        <dbReference type="ARBA" id="ARBA00022723"/>
    </source>
</evidence>
<dbReference type="InterPro" id="IPR011324">
    <property type="entry name" value="Cytotoxic_necrot_fac-like_cat"/>
</dbReference>
<dbReference type="GO" id="GO:0016787">
    <property type="term" value="F:hydrolase activity"/>
    <property type="evidence" value="ECO:0007669"/>
    <property type="project" value="UniProtKB-KW"/>
</dbReference>
<dbReference type="AlphaFoldDB" id="A0A9X3MW25"/>
<protein>
    <recommendedName>
        <fullName evidence="11">Purine nucleoside phosphorylase</fullName>
    </recommendedName>
</protein>
<accession>A0A9X3MW25</accession>
<dbReference type="CDD" id="cd16833">
    <property type="entry name" value="YfiH"/>
    <property type="match status" value="1"/>
</dbReference>
<proteinExistence type="inferred from homology"/>
<comment type="caution">
    <text evidence="12">The sequence shown here is derived from an EMBL/GenBank/DDBJ whole genome shotgun (WGS) entry which is preliminary data.</text>
</comment>
<keyword evidence="13" id="KW-1185">Reference proteome</keyword>
<evidence type="ECO:0000313" key="12">
    <source>
        <dbReference type="EMBL" id="MDA0163690.1"/>
    </source>
</evidence>
<dbReference type="PANTHER" id="PTHR30616:SF2">
    <property type="entry name" value="PURINE NUCLEOSIDE PHOSPHORYLASE LACC1"/>
    <property type="match status" value="1"/>
</dbReference>
<dbReference type="InterPro" id="IPR003730">
    <property type="entry name" value="Cu_polyphenol_OxRdtase"/>
</dbReference>
<sequence length="241" mass="25670">MIFRWENEQLVGELPHARAVFSSAGGGVSTGPFASLNLGLLTDDAPENVAENRRRLGETVGHPWPRFCYGRQVHGTTVRRATEPPSAERPYTEEDGQATALTDAAAIVFTADCLPVLLAAPGGVAALHCGWRPLAGGIVAEGVRALREVAGESEIVAALGPAARGCCYEVGEEVHAHFAAYDARRGERNLDLAAVAAQQLRDAGVDTVHDVELCTMCDARFFSHRRDKGITGRQAGVICRA</sequence>
<keyword evidence="6" id="KW-0378">Hydrolase</keyword>
<dbReference type="RefSeq" id="WP_270042937.1">
    <property type="nucleotide sequence ID" value="NZ_JAPDOD010000027.1"/>
</dbReference>
<evidence type="ECO:0000256" key="2">
    <source>
        <dbReference type="ARBA" id="ARBA00003215"/>
    </source>
</evidence>
<dbReference type="NCBIfam" id="TIGR00726">
    <property type="entry name" value="peptidoglycan editing factor PgeF"/>
    <property type="match status" value="1"/>
</dbReference>
<gene>
    <name evidence="12" type="primary">pgeF</name>
    <name evidence="12" type="ORF">OM076_25685</name>
</gene>
<keyword evidence="7" id="KW-0862">Zinc</keyword>
<keyword evidence="5" id="KW-0479">Metal-binding</keyword>
<dbReference type="Proteomes" id="UP001149140">
    <property type="component" value="Unassembled WGS sequence"/>
</dbReference>
<dbReference type="GO" id="GO:0005507">
    <property type="term" value="F:copper ion binding"/>
    <property type="evidence" value="ECO:0007669"/>
    <property type="project" value="TreeGrafter"/>
</dbReference>
<dbReference type="SUPFAM" id="SSF64438">
    <property type="entry name" value="CNF1/YfiH-like putative cysteine hydrolases"/>
    <property type="match status" value="1"/>
</dbReference>
<dbReference type="EMBL" id="JAPDOD010000027">
    <property type="protein sequence ID" value="MDA0163690.1"/>
    <property type="molecule type" value="Genomic_DNA"/>
</dbReference>
<comment type="catalytic activity">
    <reaction evidence="8">
        <text>adenosine + H2O + H(+) = inosine + NH4(+)</text>
        <dbReference type="Rhea" id="RHEA:24408"/>
        <dbReference type="ChEBI" id="CHEBI:15377"/>
        <dbReference type="ChEBI" id="CHEBI:15378"/>
        <dbReference type="ChEBI" id="CHEBI:16335"/>
        <dbReference type="ChEBI" id="CHEBI:17596"/>
        <dbReference type="ChEBI" id="CHEBI:28938"/>
        <dbReference type="EC" id="3.5.4.4"/>
    </reaction>
    <physiologicalReaction direction="left-to-right" evidence="8">
        <dbReference type="Rhea" id="RHEA:24409"/>
    </physiologicalReaction>
</comment>
<comment type="catalytic activity">
    <reaction evidence="9">
        <text>adenosine + phosphate = alpha-D-ribose 1-phosphate + adenine</text>
        <dbReference type="Rhea" id="RHEA:27642"/>
        <dbReference type="ChEBI" id="CHEBI:16335"/>
        <dbReference type="ChEBI" id="CHEBI:16708"/>
        <dbReference type="ChEBI" id="CHEBI:43474"/>
        <dbReference type="ChEBI" id="CHEBI:57720"/>
        <dbReference type="EC" id="2.4.2.1"/>
    </reaction>
    <physiologicalReaction direction="left-to-right" evidence="9">
        <dbReference type="Rhea" id="RHEA:27643"/>
    </physiologicalReaction>
</comment>
<comment type="catalytic activity">
    <reaction evidence="1">
        <text>inosine + phosphate = alpha-D-ribose 1-phosphate + hypoxanthine</text>
        <dbReference type="Rhea" id="RHEA:27646"/>
        <dbReference type="ChEBI" id="CHEBI:17368"/>
        <dbReference type="ChEBI" id="CHEBI:17596"/>
        <dbReference type="ChEBI" id="CHEBI:43474"/>
        <dbReference type="ChEBI" id="CHEBI:57720"/>
        <dbReference type="EC" id="2.4.2.1"/>
    </reaction>
    <physiologicalReaction direction="left-to-right" evidence="1">
        <dbReference type="Rhea" id="RHEA:27647"/>
    </physiologicalReaction>
</comment>
<dbReference type="PANTHER" id="PTHR30616">
    <property type="entry name" value="UNCHARACTERIZED PROTEIN YFIH"/>
    <property type="match status" value="1"/>
</dbReference>
<evidence type="ECO:0000313" key="13">
    <source>
        <dbReference type="Proteomes" id="UP001149140"/>
    </source>
</evidence>
<dbReference type="Pfam" id="PF02578">
    <property type="entry name" value="Cu-oxidase_4"/>
    <property type="match status" value="1"/>
</dbReference>
<comment type="catalytic activity">
    <reaction evidence="10">
        <text>S-methyl-5'-thioadenosine + phosphate = 5-(methylsulfanyl)-alpha-D-ribose 1-phosphate + adenine</text>
        <dbReference type="Rhea" id="RHEA:11852"/>
        <dbReference type="ChEBI" id="CHEBI:16708"/>
        <dbReference type="ChEBI" id="CHEBI:17509"/>
        <dbReference type="ChEBI" id="CHEBI:43474"/>
        <dbReference type="ChEBI" id="CHEBI:58533"/>
        <dbReference type="EC" id="2.4.2.28"/>
    </reaction>
    <physiologicalReaction direction="left-to-right" evidence="10">
        <dbReference type="Rhea" id="RHEA:11853"/>
    </physiologicalReaction>
</comment>
<evidence type="ECO:0000256" key="7">
    <source>
        <dbReference type="ARBA" id="ARBA00022833"/>
    </source>
</evidence>
<evidence type="ECO:0000256" key="4">
    <source>
        <dbReference type="ARBA" id="ARBA00022679"/>
    </source>
</evidence>
<organism evidence="12 13">
    <name type="scientific">Solirubrobacter ginsenosidimutans</name>
    <dbReference type="NCBI Taxonomy" id="490573"/>
    <lineage>
        <taxon>Bacteria</taxon>
        <taxon>Bacillati</taxon>
        <taxon>Actinomycetota</taxon>
        <taxon>Thermoleophilia</taxon>
        <taxon>Solirubrobacterales</taxon>
        <taxon>Solirubrobacteraceae</taxon>
        <taxon>Solirubrobacter</taxon>
    </lineage>
</organism>
<reference evidence="12" key="1">
    <citation type="submission" date="2022-10" db="EMBL/GenBank/DDBJ databases">
        <title>The WGS of Solirubrobacter ginsenosidimutans DSM 21036.</title>
        <authorList>
            <person name="Jiang Z."/>
        </authorList>
    </citation>
    <scope>NUCLEOTIDE SEQUENCE</scope>
    <source>
        <strain evidence="12">DSM 21036</strain>
    </source>
</reference>
<evidence type="ECO:0000256" key="3">
    <source>
        <dbReference type="ARBA" id="ARBA00007353"/>
    </source>
</evidence>
<keyword evidence="4" id="KW-0808">Transferase</keyword>
<name>A0A9X3MW25_9ACTN</name>
<evidence type="ECO:0000256" key="9">
    <source>
        <dbReference type="ARBA" id="ARBA00048968"/>
    </source>
</evidence>
<comment type="function">
    <text evidence="2">Purine nucleoside enzyme that catalyzes the phosphorolysis of adenosine and inosine nucleosides, yielding D-ribose 1-phosphate and the respective free bases, adenine and hypoxanthine. Also catalyzes the phosphorolysis of S-methyl-5'-thioadenosine into adenine and S-methyl-5-thio-alpha-D-ribose 1-phosphate. Also has adenosine deaminase activity.</text>
</comment>
<evidence type="ECO:0000256" key="10">
    <source>
        <dbReference type="ARBA" id="ARBA00049893"/>
    </source>
</evidence>
<comment type="similarity">
    <text evidence="3 11">Belongs to the purine nucleoside phosphorylase YfiH/LACC1 family.</text>
</comment>
<dbReference type="GO" id="GO:0017061">
    <property type="term" value="F:S-methyl-5-thioadenosine phosphorylase activity"/>
    <property type="evidence" value="ECO:0007669"/>
    <property type="project" value="UniProtKB-EC"/>
</dbReference>
<evidence type="ECO:0000256" key="6">
    <source>
        <dbReference type="ARBA" id="ARBA00022801"/>
    </source>
</evidence>
<evidence type="ECO:0000256" key="8">
    <source>
        <dbReference type="ARBA" id="ARBA00047989"/>
    </source>
</evidence>
<evidence type="ECO:0000256" key="11">
    <source>
        <dbReference type="RuleBase" id="RU361274"/>
    </source>
</evidence>
<dbReference type="Gene3D" id="3.60.140.10">
    <property type="entry name" value="CNF1/YfiH-like putative cysteine hydrolases"/>
    <property type="match status" value="1"/>
</dbReference>
<dbReference type="InterPro" id="IPR038371">
    <property type="entry name" value="Cu_polyphenol_OxRdtase_sf"/>
</dbReference>
<evidence type="ECO:0000256" key="1">
    <source>
        <dbReference type="ARBA" id="ARBA00000553"/>
    </source>
</evidence>